<evidence type="ECO:0000256" key="11">
    <source>
        <dbReference type="ARBA" id="ARBA00022968"/>
    </source>
</evidence>
<evidence type="ECO:0000256" key="21">
    <source>
        <dbReference type="ARBA" id="ARBA00032915"/>
    </source>
</evidence>
<keyword evidence="14" id="KW-0472">Membrane</keyword>
<dbReference type="PANTHER" id="PTHR12871:SF0">
    <property type="entry name" value="ALPHA-1,6-MANNOSYL-GLYCOPROTEIN 2-BETA-N-ACETYLGLUCOSAMINYLTRANSFERASE"/>
    <property type="match status" value="1"/>
</dbReference>
<sequence>MNLITKYLRKLRNNYSMLSLLVAYGVFLVILNRTLLKTHRPHVDIFQKSSYWSGIERKSAKSIAEYIKNHPPTISVNVWIEDIDQIDFIIVVQVHHSLPNLRRLIASFEDARDIGRTLLVFSHFYYKKNMEEAVRNITFTKTMQIFYPFNDHVCRNSFPGPNNHYCRFTLGCSDFVSGLRNASLSQNKHFWWWTLNFVYEQLQMKNKYVHKLMLLEDDDVVTADFLIVTDLLSELCYEVEEERCVLSLGNALDFKAESSKAIKAPFQVLKFTTGLVFNKLIYDKIKLETDTICRYDDYDWKNTLQVALIDVPAFSISSPRAVKGDEYDLYWSRNIKYLFPFQLEVERNESATVAEKNGYWSDMRDVNLCLLMHNITALYRYFEVLSPFNATK</sequence>
<evidence type="ECO:0000256" key="10">
    <source>
        <dbReference type="ARBA" id="ARBA00022723"/>
    </source>
</evidence>
<organism evidence="23 24">
    <name type="scientific">Plutella xylostella</name>
    <name type="common">Diamondback moth</name>
    <name type="synonym">Plutella maculipennis</name>
    <dbReference type="NCBI Taxonomy" id="51655"/>
    <lineage>
        <taxon>Eukaryota</taxon>
        <taxon>Metazoa</taxon>
        <taxon>Ecdysozoa</taxon>
        <taxon>Arthropoda</taxon>
        <taxon>Hexapoda</taxon>
        <taxon>Insecta</taxon>
        <taxon>Pterygota</taxon>
        <taxon>Neoptera</taxon>
        <taxon>Endopterygota</taxon>
        <taxon>Lepidoptera</taxon>
        <taxon>Glossata</taxon>
        <taxon>Ditrysia</taxon>
        <taxon>Yponomeutoidea</taxon>
        <taxon>Plutellidae</taxon>
        <taxon>Plutella</taxon>
    </lineage>
</organism>
<comment type="catalytic activity">
    <reaction evidence="22">
        <text>an N(4)-{beta-D-GlcNAc-(1-&gt;2)-alpha-D-Man-(1-&gt;3)-[alpha-D-Man-(1-&gt;6)]-beta-D-Man-(1-&gt;4)-beta-D-GlcNAc-(1-&gt;4)-beta-D-GlcNAc}-L-asparaginyl-[protein] + UDP-N-acetyl-alpha-D-glucosamine = N(4)-{beta-D-GlcNAc-(1-&gt;2)-alpha-D-Man-(1-&gt;3)-[beta-D-GlcNAc-(1-&gt;2)-alpha-D-Man-(1-&gt;6)]-beta-D-Man-(1-&gt;4)-beta-D-GlcNAc-(1-&gt;4)-beta-D-GlcNAc}-L-asparaginyl-[protein] + UDP + H(+)</text>
        <dbReference type="Rhea" id="RHEA:12941"/>
        <dbReference type="Rhea" id="RHEA-COMP:13526"/>
        <dbReference type="Rhea" id="RHEA-COMP:14369"/>
        <dbReference type="ChEBI" id="CHEBI:15378"/>
        <dbReference type="ChEBI" id="CHEBI:57705"/>
        <dbReference type="ChEBI" id="CHEBI:58223"/>
        <dbReference type="ChEBI" id="CHEBI:60615"/>
        <dbReference type="ChEBI" id="CHEBI:60651"/>
        <dbReference type="EC" id="2.4.1.143"/>
    </reaction>
</comment>
<evidence type="ECO:0000256" key="1">
    <source>
        <dbReference type="ARBA" id="ARBA00001936"/>
    </source>
</evidence>
<keyword evidence="13" id="KW-0333">Golgi apparatus</keyword>
<evidence type="ECO:0000256" key="3">
    <source>
        <dbReference type="ARBA" id="ARBA00004922"/>
    </source>
</evidence>
<evidence type="ECO:0000256" key="8">
    <source>
        <dbReference type="ARBA" id="ARBA00022679"/>
    </source>
</evidence>
<keyword evidence="17" id="KW-0464">Manganese</keyword>
<evidence type="ECO:0000256" key="18">
    <source>
        <dbReference type="ARBA" id="ARBA00029663"/>
    </source>
</evidence>
<keyword evidence="15" id="KW-1015">Disulfide bond</keyword>
<keyword evidence="16" id="KW-0325">Glycoprotein</keyword>
<keyword evidence="10" id="KW-0479">Metal-binding</keyword>
<name>A0ABQ7R5A9_PLUXY</name>
<gene>
    <name evidence="23" type="ORF">JYU34_001999</name>
</gene>
<evidence type="ECO:0000313" key="24">
    <source>
        <dbReference type="Proteomes" id="UP000823941"/>
    </source>
</evidence>
<comment type="cofactor">
    <cofactor evidence="1">
        <name>Mn(2+)</name>
        <dbReference type="ChEBI" id="CHEBI:29035"/>
    </cofactor>
</comment>
<keyword evidence="11" id="KW-0735">Signal-anchor</keyword>
<dbReference type="InterPro" id="IPR007754">
    <property type="entry name" value="GlcNAc_II"/>
</dbReference>
<evidence type="ECO:0000256" key="12">
    <source>
        <dbReference type="ARBA" id="ARBA00022989"/>
    </source>
</evidence>
<evidence type="ECO:0000256" key="2">
    <source>
        <dbReference type="ARBA" id="ARBA00004323"/>
    </source>
</evidence>
<dbReference type="Gene3D" id="3.90.550.10">
    <property type="entry name" value="Spore Coat Polysaccharide Biosynthesis Protein SpsA, Chain A"/>
    <property type="match status" value="1"/>
</dbReference>
<protein>
    <recommendedName>
        <fullName evidence="6">Alpha-1,6-mannosyl-glycoprotein 2-beta-N-acetylglucosaminyltransferase</fullName>
        <ecNumber evidence="5">2.4.1.143</ecNumber>
    </recommendedName>
    <alternativeName>
        <fullName evidence="21">Beta-1,2-N-acetylglucosaminyltransferase II</fullName>
    </alternativeName>
    <alternativeName>
        <fullName evidence="20">GlcNAc-T II</fullName>
    </alternativeName>
    <alternativeName>
        <fullName evidence="19">Mannoside acetylglucosaminyltransferase 2</fullName>
    </alternativeName>
    <alternativeName>
        <fullName evidence="18">N-glycosyl-oligosaccharide-glycoprotein N-acetylglucosaminyltransferase II</fullName>
    </alternativeName>
</protein>
<evidence type="ECO:0000256" key="14">
    <source>
        <dbReference type="ARBA" id="ARBA00023136"/>
    </source>
</evidence>
<comment type="caution">
    <text evidence="23">The sequence shown here is derived from an EMBL/GenBank/DDBJ whole genome shotgun (WGS) entry which is preliminary data.</text>
</comment>
<evidence type="ECO:0000256" key="5">
    <source>
        <dbReference type="ARBA" id="ARBA00012613"/>
    </source>
</evidence>
<evidence type="ECO:0000256" key="4">
    <source>
        <dbReference type="ARBA" id="ARBA00011011"/>
    </source>
</evidence>
<reference evidence="23 24" key="1">
    <citation type="submission" date="2021-06" db="EMBL/GenBank/DDBJ databases">
        <title>A haploid diamondback moth (Plutella xylostella L.) genome assembly resolves 31 chromosomes and identifies a diamide resistance mutation.</title>
        <authorList>
            <person name="Ward C.M."/>
            <person name="Perry K.D."/>
            <person name="Baker G."/>
            <person name="Powis K."/>
            <person name="Heckel D.G."/>
            <person name="Baxter S.W."/>
        </authorList>
    </citation>
    <scope>NUCLEOTIDE SEQUENCE [LARGE SCALE GENOMIC DNA]</scope>
    <source>
        <strain evidence="23 24">LV</strain>
        <tissue evidence="23">Single pupa</tissue>
    </source>
</reference>
<keyword evidence="12" id="KW-1133">Transmembrane helix</keyword>
<keyword evidence="7" id="KW-0328">Glycosyltransferase</keyword>
<evidence type="ECO:0000256" key="15">
    <source>
        <dbReference type="ARBA" id="ARBA00023157"/>
    </source>
</evidence>
<keyword evidence="24" id="KW-1185">Reference proteome</keyword>
<comment type="subcellular location">
    <subcellularLocation>
        <location evidence="2">Golgi apparatus membrane</location>
        <topology evidence="2">Single-pass type II membrane protein</topology>
    </subcellularLocation>
</comment>
<evidence type="ECO:0000256" key="9">
    <source>
        <dbReference type="ARBA" id="ARBA00022692"/>
    </source>
</evidence>
<comment type="similarity">
    <text evidence="4">Belongs to the glycosyltransferase 16 (GT16) protein family.</text>
</comment>
<keyword evidence="8" id="KW-0808">Transferase</keyword>
<accession>A0ABQ7R5A9</accession>
<dbReference type="Pfam" id="PF05060">
    <property type="entry name" value="MGAT2"/>
    <property type="match status" value="1"/>
</dbReference>
<evidence type="ECO:0000256" key="22">
    <source>
        <dbReference type="ARBA" id="ARBA00093257"/>
    </source>
</evidence>
<keyword evidence="9" id="KW-0812">Transmembrane</keyword>
<evidence type="ECO:0000256" key="7">
    <source>
        <dbReference type="ARBA" id="ARBA00022676"/>
    </source>
</evidence>
<dbReference type="EMBL" id="JAHIBW010000003">
    <property type="protein sequence ID" value="KAG7312487.1"/>
    <property type="molecule type" value="Genomic_DNA"/>
</dbReference>
<dbReference type="EC" id="2.4.1.143" evidence="5"/>
<evidence type="ECO:0000256" key="16">
    <source>
        <dbReference type="ARBA" id="ARBA00023180"/>
    </source>
</evidence>
<evidence type="ECO:0000256" key="6">
    <source>
        <dbReference type="ARBA" id="ARBA00014817"/>
    </source>
</evidence>
<evidence type="ECO:0000313" key="23">
    <source>
        <dbReference type="EMBL" id="KAG7312487.1"/>
    </source>
</evidence>
<evidence type="ECO:0000256" key="19">
    <source>
        <dbReference type="ARBA" id="ARBA00031203"/>
    </source>
</evidence>
<evidence type="ECO:0000256" key="20">
    <source>
        <dbReference type="ARBA" id="ARBA00032552"/>
    </source>
</evidence>
<dbReference type="PANTHER" id="PTHR12871">
    <property type="entry name" value="BETA-1,2-N-ACETYLGLUCOSAMINYLTRANSFERASE II"/>
    <property type="match status" value="1"/>
</dbReference>
<evidence type="ECO:0000256" key="17">
    <source>
        <dbReference type="ARBA" id="ARBA00023211"/>
    </source>
</evidence>
<dbReference type="InterPro" id="IPR029044">
    <property type="entry name" value="Nucleotide-diphossugar_trans"/>
</dbReference>
<evidence type="ECO:0000256" key="13">
    <source>
        <dbReference type="ARBA" id="ARBA00023034"/>
    </source>
</evidence>
<proteinExistence type="inferred from homology"/>
<dbReference type="Proteomes" id="UP000823941">
    <property type="component" value="Chromosome 3"/>
</dbReference>
<comment type="pathway">
    <text evidence="3">Protein modification; protein glycosylation.</text>
</comment>